<keyword evidence="8" id="KW-1185">Reference proteome</keyword>
<gene>
    <name evidence="7" type="ORF">J7T54_002110</name>
</gene>
<proteinExistence type="predicted"/>
<dbReference type="PROSITE" id="PS50082">
    <property type="entry name" value="WD_REPEATS_2"/>
    <property type="match status" value="1"/>
</dbReference>
<dbReference type="Pfam" id="PF12894">
    <property type="entry name" value="ANAPC4_WD40"/>
    <property type="match status" value="1"/>
</dbReference>
<name>A0A9P9Y426_9HYPO</name>
<evidence type="ECO:0000256" key="2">
    <source>
        <dbReference type="ARBA" id="ARBA00022574"/>
    </source>
</evidence>
<dbReference type="PROSITE" id="PS50897">
    <property type="entry name" value="CTLH"/>
    <property type="match status" value="1"/>
</dbReference>
<dbReference type="Pfam" id="PF23627">
    <property type="entry name" value="LisH_WDR26"/>
    <property type="match status" value="1"/>
</dbReference>
<evidence type="ECO:0000256" key="1">
    <source>
        <dbReference type="ARBA" id="ARBA00002343"/>
    </source>
</evidence>
<feature type="repeat" description="WD" evidence="4">
    <location>
        <begin position="555"/>
        <end position="587"/>
    </location>
</feature>
<comment type="caution">
    <text evidence="7">The sequence shown here is derived from an EMBL/GenBank/DDBJ whole genome shotgun (WGS) entry which is preliminary data.</text>
</comment>
<evidence type="ECO:0000313" key="7">
    <source>
        <dbReference type="EMBL" id="KAI6782950.1"/>
    </source>
</evidence>
<evidence type="ECO:0000313" key="8">
    <source>
        <dbReference type="Proteomes" id="UP001055219"/>
    </source>
</evidence>
<evidence type="ECO:0000256" key="5">
    <source>
        <dbReference type="SAM" id="MobiDB-lite"/>
    </source>
</evidence>
<keyword evidence="3" id="KW-0677">Repeat</keyword>
<sequence length="610" mass="65828">MLEYRPHPNACPDPSSQPAAELVDPGEPLSSESVPIPPSTRLPANRAATANIASSTGQDAPDVTQPSRQVAGLRRRRAPDDEGDHRGTEDSRTGSPPKRRRHSKDRTDAMLGDDDAAMPANGDFAAHPRPRATKGILNGSGAANTALNGASAAATSSNGVKGGPERHHRPSKYHGHDAEEVTRLIIQALDDMGYTEAAADVSRTSGFQLESPTVSNLKSAILDGLWDEADELLEGAADTDGADGDGNGLLLAKGADRKMMRFRLKKQKYLELLEAGDTPGALHTLRSELTPLSSNITTTNFLSSLLLTTSADELRSRAQWDGAKATSRSELLSNICTREAARGYEGFGNIAWSPDSSKLAICLQDKHLRVYRLADGASILQTRRYNEPVSSCVWSLDGKSLVVGTLDPAASIVTVELEGSRESNWNRRDLRVQDMCGSPDGRWIVAMDDKRSIHVFNAATREQDYQLDLKGHPGSVCVCADSRHLLVNMTGGGEAQLIDLYTSTVVQKYKGHTLADEYIVRSTLGGAHESFVLSGSEDGYVYIWHKELGELVESIPGHAKRSNSVAWKPDDPSMFASCSDDGRVKIWADATRAAALRQGEPYSGIPRPET</sequence>
<keyword evidence="2 4" id="KW-0853">WD repeat</keyword>
<reference evidence="7" key="2">
    <citation type="submission" date="2022-07" db="EMBL/GenBank/DDBJ databases">
        <authorList>
            <person name="Goncalves M.F.M."/>
            <person name="Hilario S."/>
            <person name="Van De Peer Y."/>
            <person name="Esteves A.C."/>
            <person name="Alves A."/>
        </authorList>
    </citation>
    <scope>NUCLEOTIDE SEQUENCE</scope>
    <source>
        <strain evidence="7">MUM 19.33</strain>
    </source>
</reference>
<dbReference type="PROSITE" id="PS50294">
    <property type="entry name" value="WD_REPEATS_REGION"/>
    <property type="match status" value="1"/>
</dbReference>
<evidence type="ECO:0000259" key="6">
    <source>
        <dbReference type="PROSITE" id="PS50897"/>
    </source>
</evidence>
<evidence type="ECO:0000256" key="4">
    <source>
        <dbReference type="PROSITE-ProRule" id="PRU00221"/>
    </source>
</evidence>
<dbReference type="InterPro" id="IPR051350">
    <property type="entry name" value="WD_repeat-ST_regulator"/>
</dbReference>
<accession>A0A9P9Y426</accession>
<feature type="domain" description="CTLH" evidence="6">
    <location>
        <begin position="217"/>
        <end position="280"/>
    </location>
</feature>
<dbReference type="InterPro" id="IPR036322">
    <property type="entry name" value="WD40_repeat_dom_sf"/>
</dbReference>
<dbReference type="PROSITE" id="PS50896">
    <property type="entry name" value="LISH"/>
    <property type="match status" value="1"/>
</dbReference>
<dbReference type="InterPro" id="IPR006594">
    <property type="entry name" value="LisH"/>
</dbReference>
<dbReference type="SMART" id="SM00668">
    <property type="entry name" value="CTLH"/>
    <property type="match status" value="1"/>
</dbReference>
<dbReference type="Pfam" id="PF00400">
    <property type="entry name" value="WD40"/>
    <property type="match status" value="2"/>
</dbReference>
<dbReference type="GeneID" id="75828625"/>
<dbReference type="OrthoDB" id="972532at2759"/>
<dbReference type="RefSeq" id="XP_051363806.1">
    <property type="nucleotide sequence ID" value="XM_051504714.1"/>
</dbReference>
<dbReference type="Gene3D" id="2.130.10.10">
    <property type="entry name" value="YVTN repeat-like/Quinoprotein amine dehydrogenase"/>
    <property type="match status" value="1"/>
</dbReference>
<reference evidence="7" key="1">
    <citation type="journal article" date="2021" name="J Fungi (Basel)">
        <title>Genomic and Metabolomic Analyses of the Marine Fungus Emericellopsis cladophorae: Insights into Saltwater Adaptability Mechanisms and Its Biosynthetic Potential.</title>
        <authorList>
            <person name="Goncalves M.F.M."/>
            <person name="Hilario S."/>
            <person name="Van de Peer Y."/>
            <person name="Esteves A.C."/>
            <person name="Alves A."/>
        </authorList>
    </citation>
    <scope>NUCLEOTIDE SEQUENCE</scope>
    <source>
        <strain evidence="7">MUM 19.33</strain>
    </source>
</reference>
<feature type="compositionally biased region" description="Low complexity" evidence="5">
    <location>
        <begin position="137"/>
        <end position="159"/>
    </location>
</feature>
<dbReference type="PANTHER" id="PTHR22838:SF0">
    <property type="entry name" value="WD REPEAT-CONTAINING PROTEIN 26"/>
    <property type="match status" value="1"/>
</dbReference>
<dbReference type="InterPro" id="IPR001680">
    <property type="entry name" value="WD40_rpt"/>
</dbReference>
<feature type="compositionally biased region" description="Polar residues" evidence="5">
    <location>
        <begin position="51"/>
        <end position="68"/>
    </location>
</feature>
<dbReference type="GO" id="GO:0043161">
    <property type="term" value="P:proteasome-mediated ubiquitin-dependent protein catabolic process"/>
    <property type="evidence" value="ECO:0007669"/>
    <property type="project" value="TreeGrafter"/>
</dbReference>
<protein>
    <submittedName>
        <fullName evidence="7">WD repeat-containing protein</fullName>
    </submittedName>
</protein>
<dbReference type="GO" id="GO:0034657">
    <property type="term" value="C:GID complex"/>
    <property type="evidence" value="ECO:0007669"/>
    <property type="project" value="TreeGrafter"/>
</dbReference>
<dbReference type="InterPro" id="IPR006595">
    <property type="entry name" value="CTLH_C"/>
</dbReference>
<organism evidence="7 8">
    <name type="scientific">Emericellopsis cladophorae</name>
    <dbReference type="NCBI Taxonomy" id="2686198"/>
    <lineage>
        <taxon>Eukaryota</taxon>
        <taxon>Fungi</taxon>
        <taxon>Dikarya</taxon>
        <taxon>Ascomycota</taxon>
        <taxon>Pezizomycotina</taxon>
        <taxon>Sordariomycetes</taxon>
        <taxon>Hypocreomycetidae</taxon>
        <taxon>Hypocreales</taxon>
        <taxon>Bionectriaceae</taxon>
        <taxon>Emericellopsis</taxon>
    </lineage>
</organism>
<dbReference type="EMBL" id="JAGIXG020000010">
    <property type="protein sequence ID" value="KAI6782950.1"/>
    <property type="molecule type" value="Genomic_DNA"/>
</dbReference>
<feature type="compositionally biased region" description="Basic and acidic residues" evidence="5">
    <location>
        <begin position="78"/>
        <end position="92"/>
    </location>
</feature>
<feature type="region of interest" description="Disordered" evidence="5">
    <location>
        <begin position="1"/>
        <end position="175"/>
    </location>
</feature>
<dbReference type="SMART" id="SM00320">
    <property type="entry name" value="WD40"/>
    <property type="match status" value="5"/>
</dbReference>
<dbReference type="PANTHER" id="PTHR22838">
    <property type="entry name" value="WD REPEAT PROTEIN 26-RELATED"/>
    <property type="match status" value="1"/>
</dbReference>
<dbReference type="InterPro" id="IPR015943">
    <property type="entry name" value="WD40/YVTN_repeat-like_dom_sf"/>
</dbReference>
<comment type="function">
    <text evidence="1">Involved in the proteasome-dependent degradation of fructose-1,6-bisphosphatase.</text>
</comment>
<dbReference type="InterPro" id="IPR024977">
    <property type="entry name" value="Apc4-like_WD40_dom"/>
</dbReference>
<evidence type="ECO:0000256" key="3">
    <source>
        <dbReference type="ARBA" id="ARBA00022737"/>
    </source>
</evidence>
<dbReference type="Proteomes" id="UP001055219">
    <property type="component" value="Unassembled WGS sequence"/>
</dbReference>
<dbReference type="SUPFAM" id="SSF50978">
    <property type="entry name" value="WD40 repeat-like"/>
    <property type="match status" value="1"/>
</dbReference>
<dbReference type="AlphaFoldDB" id="A0A9P9Y426"/>